<dbReference type="NCBIfam" id="NF005559">
    <property type="entry name" value="PRK07231.1"/>
    <property type="match status" value="1"/>
</dbReference>
<dbReference type="Proteomes" id="UP000823749">
    <property type="component" value="Chromosome 7"/>
</dbReference>
<evidence type="ECO:0000313" key="4">
    <source>
        <dbReference type="Proteomes" id="UP000823749"/>
    </source>
</evidence>
<accession>A0AAV6JEF4</accession>
<dbReference type="Gene3D" id="3.40.50.720">
    <property type="entry name" value="NAD(P)-binding Rossmann-like Domain"/>
    <property type="match status" value="1"/>
</dbReference>
<dbReference type="InterPro" id="IPR002347">
    <property type="entry name" value="SDR_fam"/>
</dbReference>
<dbReference type="CDD" id="cd05326">
    <property type="entry name" value="secoisolariciresinol-DH_like_SDR_c"/>
    <property type="match status" value="1"/>
</dbReference>
<comment type="caution">
    <text evidence="3">The sequence shown here is derived from an EMBL/GenBank/DDBJ whole genome shotgun (WGS) entry which is preliminary data.</text>
</comment>
<dbReference type="GO" id="GO:0009688">
    <property type="term" value="P:abscisic acid biosynthetic process"/>
    <property type="evidence" value="ECO:0007669"/>
    <property type="project" value="TreeGrafter"/>
</dbReference>
<dbReference type="GO" id="GO:0005829">
    <property type="term" value="C:cytosol"/>
    <property type="evidence" value="ECO:0007669"/>
    <property type="project" value="TreeGrafter"/>
</dbReference>
<dbReference type="PRINTS" id="PR00080">
    <property type="entry name" value="SDRFAMILY"/>
</dbReference>
<evidence type="ECO:0000256" key="1">
    <source>
        <dbReference type="ARBA" id="ARBA00006484"/>
    </source>
</evidence>
<dbReference type="Pfam" id="PF13561">
    <property type="entry name" value="adh_short_C2"/>
    <property type="match status" value="1"/>
</dbReference>
<dbReference type="AlphaFoldDB" id="A0AAV6JEF4"/>
<dbReference type="PRINTS" id="PR00081">
    <property type="entry name" value="GDHRDH"/>
</dbReference>
<gene>
    <name evidence="3" type="ORF">RHGRI_019643</name>
</gene>
<keyword evidence="4" id="KW-1185">Reference proteome</keyword>
<name>A0AAV6JEF4_9ERIC</name>
<dbReference type="InterPro" id="IPR036291">
    <property type="entry name" value="NAD(P)-bd_dom_sf"/>
</dbReference>
<protein>
    <recommendedName>
        <fullName evidence="5">Xanthoxin dehydrogenase</fullName>
    </recommendedName>
</protein>
<dbReference type="EMBL" id="JACTNZ010000007">
    <property type="protein sequence ID" value="KAG5539153.1"/>
    <property type="molecule type" value="Genomic_DNA"/>
</dbReference>
<dbReference type="PANTHER" id="PTHR42820:SF1">
    <property type="entry name" value="SHORT-CHAIN DEHYDROGENASE_REDUCTASE FAMILY PROTEIN"/>
    <property type="match status" value="1"/>
</dbReference>
<evidence type="ECO:0000256" key="2">
    <source>
        <dbReference type="ARBA" id="ARBA00023002"/>
    </source>
</evidence>
<reference evidence="3" key="1">
    <citation type="submission" date="2020-08" db="EMBL/GenBank/DDBJ databases">
        <title>Plant Genome Project.</title>
        <authorList>
            <person name="Zhang R.-G."/>
        </authorList>
    </citation>
    <scope>NUCLEOTIDE SEQUENCE</scope>
    <source>
        <strain evidence="3">WSP0</strain>
        <tissue evidence="3">Leaf</tissue>
    </source>
</reference>
<sequence length="342" mass="37049">MATKSSSDPSRPHQRYWYIFVKDRKMDDGSHVRVFHLGFQLNGCGKFPHGLIPTEVVRYQSTLHFSKSLHVNEIDKILLGKVALVTGGATGIGESIVRLFHDNGAKVCIVDIQDNLGQHLCETLGGDQSTCFFHCDVTVEDNVHRAVDFAVDKFGTLDIMVNNAGLAGGPSPDIRNVDLSEFEKVLNVNVKGVFLGMKHAARIMIPLMKGSIISLCSVSSAIGGLGPHAYTGSKHAVSGLTKSVAAELGKYGIRVNCVSPYAVATSMALAYLPEEERTEDAMVGFRNFVGRNANLQGVELTADDVANAVLFLASEESRYISGTNLMIDGGFTCTNHTLRVFR</sequence>
<dbReference type="InterPro" id="IPR045309">
    <property type="entry name" value="ABA2-like"/>
</dbReference>
<keyword evidence="2" id="KW-0560">Oxidoreductase</keyword>
<dbReference type="PANTHER" id="PTHR42820">
    <property type="entry name" value="SHORT-CHAIN DEHYDROGENASE REDUCTASE"/>
    <property type="match status" value="1"/>
</dbReference>
<evidence type="ECO:0000313" key="3">
    <source>
        <dbReference type="EMBL" id="KAG5539153.1"/>
    </source>
</evidence>
<evidence type="ECO:0008006" key="5">
    <source>
        <dbReference type="Google" id="ProtNLM"/>
    </source>
</evidence>
<comment type="similarity">
    <text evidence="1">Belongs to the short-chain dehydrogenases/reductases (SDR) family.</text>
</comment>
<dbReference type="FunFam" id="3.40.50.720:FF:000084">
    <property type="entry name" value="Short-chain dehydrogenase reductase"/>
    <property type="match status" value="1"/>
</dbReference>
<dbReference type="GO" id="GO:0010301">
    <property type="term" value="F:xanthoxin dehydrogenase (NAD+) activity"/>
    <property type="evidence" value="ECO:0007669"/>
    <property type="project" value="TreeGrafter"/>
</dbReference>
<dbReference type="SUPFAM" id="SSF51735">
    <property type="entry name" value="NAD(P)-binding Rossmann-fold domains"/>
    <property type="match status" value="1"/>
</dbReference>
<proteinExistence type="inferred from homology"/>
<organism evidence="3 4">
    <name type="scientific">Rhododendron griersonianum</name>
    <dbReference type="NCBI Taxonomy" id="479676"/>
    <lineage>
        <taxon>Eukaryota</taxon>
        <taxon>Viridiplantae</taxon>
        <taxon>Streptophyta</taxon>
        <taxon>Embryophyta</taxon>
        <taxon>Tracheophyta</taxon>
        <taxon>Spermatophyta</taxon>
        <taxon>Magnoliopsida</taxon>
        <taxon>eudicotyledons</taxon>
        <taxon>Gunneridae</taxon>
        <taxon>Pentapetalae</taxon>
        <taxon>asterids</taxon>
        <taxon>Ericales</taxon>
        <taxon>Ericaceae</taxon>
        <taxon>Ericoideae</taxon>
        <taxon>Rhodoreae</taxon>
        <taxon>Rhododendron</taxon>
    </lineage>
</organism>